<dbReference type="InterPro" id="IPR001387">
    <property type="entry name" value="Cro/C1-type_HTH"/>
</dbReference>
<sequence>MARGEHAPSCARGWRQQAEARGWTMWQTVQAIHGCCGVSLLKAHRLARGWSARQAIQELERLCDEEGLGSPRASIDLLNAWENGRARPRPQTIDLLARLYKANAVRLGLAADYCEDGENAPRVVVVAAGGQDHPGGHTFIEETDDDAERRALFHDMLLSTALPDGRFFAEVERVRQDIDLALAAGNATEDQLDRIDEQVLRFRREYMDTASVTMLCRLMLELCGLRRLLALRQPAAVQRRLLHATTMLALLAADALMRLGDTRQAAAWYGTARTASDDIGDSRLRALVRAQETMLSYHYGDPMETVRLAREARRLAGNAPSSPAALAAAAEARALARLGDRKAAKAALAEAEQIFVRMRGSNQDDLAFAFSERRMHFYRAGTLIELGAVSDDEALLRSGEQTFHSLDLGLVLLEQAEHMARVGDLEGACGRAADALLQVPIEQRTSIVVNRAHRLLTSVPPELRDRPNVQRLHELLMDTLPQTPLGHTIAARTFANAFPGGQPGQAGATTALPDRCGAHRTPRADQRPDPRCDQRHQARPDPRRDAANAPRPGRSTMGLT</sequence>
<feature type="compositionally biased region" description="Low complexity" evidence="1">
    <location>
        <begin position="497"/>
        <end position="511"/>
    </location>
</feature>
<name>A0A543IUS7_9ACTN</name>
<dbReference type="PROSITE" id="PS50943">
    <property type="entry name" value="HTH_CROC1"/>
    <property type="match status" value="1"/>
</dbReference>
<organism evidence="3 4">
    <name type="scientific">Thermopolyspora flexuosa</name>
    <dbReference type="NCBI Taxonomy" id="103836"/>
    <lineage>
        <taxon>Bacteria</taxon>
        <taxon>Bacillati</taxon>
        <taxon>Actinomycetota</taxon>
        <taxon>Actinomycetes</taxon>
        <taxon>Streptosporangiales</taxon>
        <taxon>Streptosporangiaceae</taxon>
        <taxon>Thermopolyspora</taxon>
    </lineage>
</organism>
<accession>A0A543IUS7</accession>
<dbReference type="Proteomes" id="UP000319213">
    <property type="component" value="Unassembled WGS sequence"/>
</dbReference>
<evidence type="ECO:0000259" key="2">
    <source>
        <dbReference type="PROSITE" id="PS50943"/>
    </source>
</evidence>
<gene>
    <name evidence="3" type="ORF">FHX40_1003</name>
</gene>
<evidence type="ECO:0000256" key="1">
    <source>
        <dbReference type="SAM" id="MobiDB-lite"/>
    </source>
</evidence>
<dbReference type="EMBL" id="VFPQ01000001">
    <property type="protein sequence ID" value="TQM74333.1"/>
    <property type="molecule type" value="Genomic_DNA"/>
</dbReference>
<feature type="domain" description="HTH cro/C1-type" evidence="2">
    <location>
        <begin position="78"/>
        <end position="107"/>
    </location>
</feature>
<dbReference type="AlphaFoldDB" id="A0A543IUS7"/>
<evidence type="ECO:0000313" key="4">
    <source>
        <dbReference type="Proteomes" id="UP000319213"/>
    </source>
</evidence>
<evidence type="ECO:0000313" key="3">
    <source>
        <dbReference type="EMBL" id="TQM74333.1"/>
    </source>
</evidence>
<feature type="region of interest" description="Disordered" evidence="1">
    <location>
        <begin position="496"/>
        <end position="560"/>
    </location>
</feature>
<protein>
    <recommendedName>
        <fullName evidence="2">HTH cro/C1-type domain-containing protein</fullName>
    </recommendedName>
</protein>
<feature type="compositionally biased region" description="Basic and acidic residues" evidence="1">
    <location>
        <begin position="522"/>
        <end position="546"/>
    </location>
</feature>
<dbReference type="CDD" id="cd00093">
    <property type="entry name" value="HTH_XRE"/>
    <property type="match status" value="1"/>
</dbReference>
<keyword evidence="4" id="KW-1185">Reference proteome</keyword>
<reference evidence="3 4" key="1">
    <citation type="submission" date="2019-06" db="EMBL/GenBank/DDBJ databases">
        <title>Sequencing the genomes of 1000 actinobacteria strains.</title>
        <authorList>
            <person name="Klenk H.-P."/>
        </authorList>
    </citation>
    <scope>NUCLEOTIDE SEQUENCE [LARGE SCALE GENOMIC DNA]</scope>
    <source>
        <strain evidence="3 4">DSM 43186</strain>
    </source>
</reference>
<dbReference type="RefSeq" id="WP_189136270.1">
    <property type="nucleotide sequence ID" value="NZ_BMPV01000006.1"/>
</dbReference>
<comment type="caution">
    <text evidence="3">The sequence shown here is derived from an EMBL/GenBank/DDBJ whole genome shotgun (WGS) entry which is preliminary data.</text>
</comment>
<proteinExistence type="predicted"/>